<dbReference type="AlphaFoldDB" id="A0A178C371"/>
<gene>
    <name evidence="2" type="ORF">AYO20_10980</name>
</gene>
<dbReference type="GeneID" id="34594366"/>
<evidence type="ECO:0000313" key="3">
    <source>
        <dbReference type="Proteomes" id="UP000185904"/>
    </source>
</evidence>
<protein>
    <submittedName>
        <fullName evidence="2">Uncharacterized protein</fullName>
    </submittedName>
</protein>
<sequence length="157" mass="17352">MGTMGIRDSGSQYNIDKDGSHCPRPPQTDLPDVKWHNRMSSKPSRRAAFSKGMNAGTIGSSRIPLHDRLTEAHHQGTKPFLISPPETLPQLEQPSATLLTQPSRSLHDLSEVVPPPSAFRRVLQGRRRPGPLLLAQHLLKRPTGSTWTVESGETRRG</sequence>
<keyword evidence="3" id="KW-1185">Reference proteome</keyword>
<dbReference type="Proteomes" id="UP000185904">
    <property type="component" value="Unassembled WGS sequence"/>
</dbReference>
<feature type="region of interest" description="Disordered" evidence="1">
    <location>
        <begin position="1"/>
        <end position="61"/>
    </location>
</feature>
<organism evidence="2 3">
    <name type="scientific">Fonsecaea nubica</name>
    <dbReference type="NCBI Taxonomy" id="856822"/>
    <lineage>
        <taxon>Eukaryota</taxon>
        <taxon>Fungi</taxon>
        <taxon>Dikarya</taxon>
        <taxon>Ascomycota</taxon>
        <taxon>Pezizomycotina</taxon>
        <taxon>Eurotiomycetes</taxon>
        <taxon>Chaetothyriomycetidae</taxon>
        <taxon>Chaetothyriales</taxon>
        <taxon>Herpotrichiellaceae</taxon>
        <taxon>Fonsecaea</taxon>
    </lineage>
</organism>
<comment type="caution">
    <text evidence="2">The sequence shown here is derived from an EMBL/GenBank/DDBJ whole genome shotgun (WGS) entry which is preliminary data.</text>
</comment>
<feature type="compositionally biased region" description="Basic residues" evidence="1">
    <location>
        <begin position="36"/>
        <end position="45"/>
    </location>
</feature>
<reference evidence="2 3" key="1">
    <citation type="submission" date="2016-03" db="EMBL/GenBank/DDBJ databases">
        <title>The draft genome sequence of Fonsecaea nubica causative agent of cutaneous subcutaneous infection in human host.</title>
        <authorList>
            <person name="Costa F."/>
            <person name="Sybren D.H."/>
            <person name="Raittz R.T."/>
            <person name="Weiss V.A."/>
            <person name="Leao A.C."/>
            <person name="Gomes R."/>
            <person name="De Souza E.M."/>
            <person name="Pedrosa F.O."/>
            <person name="Steffens M.B."/>
            <person name="Bombassaro A."/>
            <person name="Tadra-Sfeir M.Z."/>
            <person name="Moreno L.F."/>
            <person name="Najafzadeh M.J."/>
            <person name="Felipe M.S."/>
            <person name="Teixeira M."/>
            <person name="Sun J."/>
            <person name="Xi L."/>
            <person name="Castro M.A."/>
            <person name="Vicente V.A."/>
        </authorList>
    </citation>
    <scope>NUCLEOTIDE SEQUENCE [LARGE SCALE GENOMIC DNA]</scope>
    <source>
        <strain evidence="2 3">CBS 269.64</strain>
    </source>
</reference>
<dbReference type="EMBL" id="LVCJ01000129">
    <property type="protein sequence ID" value="OAL23535.1"/>
    <property type="molecule type" value="Genomic_DNA"/>
</dbReference>
<evidence type="ECO:0000313" key="2">
    <source>
        <dbReference type="EMBL" id="OAL23535.1"/>
    </source>
</evidence>
<proteinExistence type="predicted"/>
<accession>A0A178C371</accession>
<dbReference type="RefSeq" id="XP_022494770.1">
    <property type="nucleotide sequence ID" value="XM_022649234.1"/>
</dbReference>
<evidence type="ECO:0000256" key="1">
    <source>
        <dbReference type="SAM" id="MobiDB-lite"/>
    </source>
</evidence>
<name>A0A178C371_9EURO</name>